<dbReference type="PANTHER" id="PTHR33744:SF1">
    <property type="entry name" value="DNA-BINDING TRANSCRIPTIONAL ACTIVATOR ADER"/>
    <property type="match status" value="1"/>
</dbReference>
<dbReference type="InterPro" id="IPR025736">
    <property type="entry name" value="PucR_C-HTH_dom"/>
</dbReference>
<evidence type="ECO:0000256" key="1">
    <source>
        <dbReference type="SAM" id="MobiDB-lite"/>
    </source>
</evidence>
<accession>A0A840NFF5</accession>
<feature type="domain" description="PucR C-terminal helix-turn-helix" evidence="2">
    <location>
        <begin position="337"/>
        <end position="395"/>
    </location>
</feature>
<feature type="domain" description="PucR-like N-terminal" evidence="3">
    <location>
        <begin position="14"/>
        <end position="179"/>
    </location>
</feature>
<dbReference type="InterPro" id="IPR051448">
    <property type="entry name" value="CdaR-like_regulators"/>
</dbReference>
<dbReference type="Pfam" id="PF13556">
    <property type="entry name" value="HTH_30"/>
    <property type="match status" value="1"/>
</dbReference>
<name>A0A840NFF5_9PSEU</name>
<organism evidence="4 5">
    <name type="scientific">Saccharopolyspora gloriosae</name>
    <dbReference type="NCBI Taxonomy" id="455344"/>
    <lineage>
        <taxon>Bacteria</taxon>
        <taxon>Bacillati</taxon>
        <taxon>Actinomycetota</taxon>
        <taxon>Actinomycetes</taxon>
        <taxon>Pseudonocardiales</taxon>
        <taxon>Pseudonocardiaceae</taxon>
        <taxon>Saccharopolyspora</taxon>
    </lineage>
</organism>
<comment type="caution">
    <text evidence="4">The sequence shown here is derived from an EMBL/GenBank/DDBJ whole genome shotgun (WGS) entry which is preliminary data.</text>
</comment>
<dbReference type="InterPro" id="IPR058663">
    <property type="entry name" value="PucR-like_N"/>
</dbReference>
<evidence type="ECO:0000259" key="3">
    <source>
        <dbReference type="Pfam" id="PF25906"/>
    </source>
</evidence>
<dbReference type="InterPro" id="IPR042070">
    <property type="entry name" value="PucR_C-HTH_sf"/>
</dbReference>
<reference evidence="4 5" key="1">
    <citation type="submission" date="2020-08" db="EMBL/GenBank/DDBJ databases">
        <title>Sequencing the genomes of 1000 actinobacteria strains.</title>
        <authorList>
            <person name="Klenk H.-P."/>
        </authorList>
    </citation>
    <scope>NUCLEOTIDE SEQUENCE [LARGE SCALE GENOMIC DNA]</scope>
    <source>
        <strain evidence="4 5">DSM 45582</strain>
    </source>
</reference>
<dbReference type="Pfam" id="PF25906">
    <property type="entry name" value="PucR-like_N"/>
    <property type="match status" value="1"/>
</dbReference>
<protein>
    <recommendedName>
        <fullName evidence="6">PucR-like helix-turn-helix protein</fullName>
    </recommendedName>
</protein>
<dbReference type="AlphaFoldDB" id="A0A840NFF5"/>
<dbReference type="Gene3D" id="1.10.10.2840">
    <property type="entry name" value="PucR C-terminal helix-turn-helix domain"/>
    <property type="match status" value="1"/>
</dbReference>
<dbReference type="RefSeq" id="WP_184481262.1">
    <property type="nucleotide sequence ID" value="NZ_JACHIV010000001.1"/>
</dbReference>
<dbReference type="PANTHER" id="PTHR33744">
    <property type="entry name" value="CARBOHYDRATE DIACID REGULATOR"/>
    <property type="match status" value="1"/>
</dbReference>
<proteinExistence type="predicted"/>
<evidence type="ECO:0000259" key="2">
    <source>
        <dbReference type="Pfam" id="PF13556"/>
    </source>
</evidence>
<gene>
    <name evidence="4" type="ORF">BJ969_004234</name>
</gene>
<keyword evidence="5" id="KW-1185">Reference proteome</keyword>
<evidence type="ECO:0000313" key="4">
    <source>
        <dbReference type="EMBL" id="MBB5071146.1"/>
    </source>
</evidence>
<dbReference type="Proteomes" id="UP000580474">
    <property type="component" value="Unassembled WGS sequence"/>
</dbReference>
<evidence type="ECO:0008006" key="6">
    <source>
        <dbReference type="Google" id="ProtNLM"/>
    </source>
</evidence>
<evidence type="ECO:0000313" key="5">
    <source>
        <dbReference type="Proteomes" id="UP000580474"/>
    </source>
</evidence>
<sequence>MLTKAIHPQAPDLWAALPSELAPILRPEMNSLATQILSEIQRRIPEYARPMDDKYVHAIRRGVEEALSQFVDQIADPTAPPERCAEVHRALGKAEMHEGRSLDSLQAAYRLGARLAWRRTARIGERARVAPRTMLLLGEAIYAHIDELAALSVEGFAEAQARAAGTQARRRRRLLELLLTDPQPPHRILEEAAAAARWKWPRTVIVAALQRADRHEPHSNPLARREALVDLECAQPHLLLPCTDDPPGEIPWEQQLTGWRMVIGPPVEISQAPHALRWARRLLELSNAGVVPHEPVLHCKDHLSSLLLLSDENLTRQIVHTRLAPLEQLKPKQQVRLAETLLAWLQTRGGAPEVAQRLRVHPQTVRYRLHQLEDLFGADLNDPQARFELEMALRAAGRLLPYGALTEEHAAGPDRRATAPMPAPPVAPNGARSAEGGPT</sequence>
<feature type="region of interest" description="Disordered" evidence="1">
    <location>
        <begin position="409"/>
        <end position="439"/>
    </location>
</feature>
<dbReference type="EMBL" id="JACHIV010000001">
    <property type="protein sequence ID" value="MBB5071146.1"/>
    <property type="molecule type" value="Genomic_DNA"/>
</dbReference>